<sequence>MKIERLAIPDVILVTPPRFGDARGFFSETYNGPRFTEAGITIPFVQDNQSLSKQKGVVRGLHCQLAPHAQGKLVRCTRGAIFDVAVDARVGSPTYGKWVGAEISEENWTQIWVPPGFLHGFQTLTENAEVQYKCTDVYAKDCERAVIWNDPEIGIEWPLGGTEAVLSDKDQVAPPFSAAHGWFSL</sequence>
<dbReference type="Pfam" id="PF00908">
    <property type="entry name" value="dTDP_sugar_isom"/>
    <property type="match status" value="1"/>
</dbReference>
<keyword evidence="7 8" id="KW-0413">Isomerase</keyword>
<dbReference type="AlphaFoldDB" id="A0A839UQ07"/>
<dbReference type="NCBIfam" id="TIGR01221">
    <property type="entry name" value="rmlC"/>
    <property type="match status" value="1"/>
</dbReference>
<evidence type="ECO:0000313" key="11">
    <source>
        <dbReference type="Proteomes" id="UP000565205"/>
    </source>
</evidence>
<dbReference type="EC" id="5.1.3.13" evidence="3 7"/>
<dbReference type="RefSeq" id="WP_176623327.1">
    <property type="nucleotide sequence ID" value="NZ_JABXXQ010000102.1"/>
</dbReference>
<dbReference type="Gene3D" id="2.60.120.10">
    <property type="entry name" value="Jelly Rolls"/>
    <property type="match status" value="1"/>
</dbReference>
<dbReference type="GO" id="GO:0019305">
    <property type="term" value="P:dTDP-rhamnose biosynthetic process"/>
    <property type="evidence" value="ECO:0007669"/>
    <property type="project" value="UniProtKB-UniRule"/>
</dbReference>
<dbReference type="InterPro" id="IPR011051">
    <property type="entry name" value="RmlC_Cupin_sf"/>
</dbReference>
<dbReference type="PANTHER" id="PTHR21047:SF2">
    <property type="entry name" value="THYMIDINE DIPHOSPHO-4-KETO-RHAMNOSE 3,5-EPIMERASE"/>
    <property type="match status" value="1"/>
</dbReference>
<dbReference type="GO" id="GO:0000271">
    <property type="term" value="P:polysaccharide biosynthetic process"/>
    <property type="evidence" value="ECO:0007669"/>
    <property type="project" value="TreeGrafter"/>
</dbReference>
<dbReference type="SUPFAM" id="SSF51182">
    <property type="entry name" value="RmlC-like cupins"/>
    <property type="match status" value="1"/>
</dbReference>
<dbReference type="Proteomes" id="UP000565205">
    <property type="component" value="Unassembled WGS sequence"/>
</dbReference>
<evidence type="ECO:0000256" key="6">
    <source>
        <dbReference type="PIRSR" id="PIRSR600888-3"/>
    </source>
</evidence>
<accession>A0A839UQ07</accession>
<comment type="catalytic activity">
    <reaction evidence="1 7">
        <text>dTDP-4-dehydro-6-deoxy-alpha-D-glucose = dTDP-4-dehydro-beta-L-rhamnose</text>
        <dbReference type="Rhea" id="RHEA:16969"/>
        <dbReference type="ChEBI" id="CHEBI:57649"/>
        <dbReference type="ChEBI" id="CHEBI:62830"/>
        <dbReference type="EC" id="5.1.3.13"/>
    </reaction>
</comment>
<evidence type="ECO:0000256" key="2">
    <source>
        <dbReference type="ARBA" id="ARBA00001997"/>
    </source>
</evidence>
<protein>
    <recommendedName>
        <fullName evidence="4 7">dTDP-4-dehydrorhamnose 3,5-epimerase</fullName>
        <ecNumber evidence="3 7">5.1.3.13</ecNumber>
    </recommendedName>
    <alternativeName>
        <fullName evidence="7">Thymidine diphospho-4-keto-rhamnose 3,5-epimerase</fullName>
    </alternativeName>
</protein>
<feature type="active site" description="Proton acceptor" evidence="5">
    <location>
        <position position="62"/>
    </location>
</feature>
<comment type="pathway">
    <text evidence="7">Carbohydrate biosynthesis; dTDP-L-rhamnose biosynthesis.</text>
</comment>
<dbReference type="EMBL" id="JABXXQ010000102">
    <property type="protein sequence ID" value="NVN30082.1"/>
    <property type="molecule type" value="Genomic_DNA"/>
</dbReference>
<dbReference type="InterPro" id="IPR000888">
    <property type="entry name" value="RmlC-like"/>
</dbReference>
<organism evidence="8 10">
    <name type="scientific">Endobacter medicaginis</name>
    <dbReference type="NCBI Taxonomy" id="1181271"/>
    <lineage>
        <taxon>Bacteria</taxon>
        <taxon>Pseudomonadati</taxon>
        <taxon>Pseudomonadota</taxon>
        <taxon>Alphaproteobacteria</taxon>
        <taxon>Acetobacterales</taxon>
        <taxon>Acetobacteraceae</taxon>
        <taxon>Endobacter</taxon>
    </lineage>
</organism>
<dbReference type="GO" id="GO:0008830">
    <property type="term" value="F:dTDP-4-dehydrorhamnose 3,5-epimerase activity"/>
    <property type="evidence" value="ECO:0007669"/>
    <property type="project" value="UniProtKB-UniRule"/>
</dbReference>
<evidence type="ECO:0000256" key="4">
    <source>
        <dbReference type="ARBA" id="ARBA00019595"/>
    </source>
</evidence>
<dbReference type="UniPathway" id="UPA00124"/>
<dbReference type="EMBL" id="JACHXV010000001">
    <property type="protein sequence ID" value="MBB3172278.1"/>
    <property type="molecule type" value="Genomic_DNA"/>
</dbReference>
<comment type="similarity">
    <text evidence="7">Belongs to the dTDP-4-dehydrorhamnose 3,5-epimerase family.</text>
</comment>
<dbReference type="PANTHER" id="PTHR21047">
    <property type="entry name" value="DTDP-6-DEOXY-D-GLUCOSE-3,5 EPIMERASE"/>
    <property type="match status" value="1"/>
</dbReference>
<name>A0A839UQ07_9PROT</name>
<evidence type="ECO:0000313" key="10">
    <source>
        <dbReference type="Proteomes" id="UP000557688"/>
    </source>
</evidence>
<proteinExistence type="inferred from homology"/>
<feature type="active site" description="Proton donor" evidence="5">
    <location>
        <position position="132"/>
    </location>
</feature>
<comment type="subunit">
    <text evidence="7">Homodimer.</text>
</comment>
<evidence type="ECO:0000313" key="8">
    <source>
        <dbReference type="EMBL" id="MBB3172278.1"/>
    </source>
</evidence>
<dbReference type="Proteomes" id="UP000557688">
    <property type="component" value="Unassembled WGS sequence"/>
</dbReference>
<comment type="function">
    <text evidence="2 7">Catalyzes the epimerization of the C3' and C5'positions of dTDP-6-deoxy-D-xylo-4-hexulose, forming dTDP-6-deoxy-L-lyxo-4-hexulose.</text>
</comment>
<evidence type="ECO:0000256" key="5">
    <source>
        <dbReference type="PIRSR" id="PIRSR600888-1"/>
    </source>
</evidence>
<evidence type="ECO:0000313" key="9">
    <source>
        <dbReference type="EMBL" id="NVN30082.1"/>
    </source>
</evidence>
<evidence type="ECO:0000256" key="3">
    <source>
        <dbReference type="ARBA" id="ARBA00012098"/>
    </source>
</evidence>
<dbReference type="InterPro" id="IPR014710">
    <property type="entry name" value="RmlC-like_jellyroll"/>
</dbReference>
<gene>
    <name evidence="9" type="primary">rfbC</name>
    <name evidence="8" type="ORF">FHR90_000084</name>
    <name evidence="9" type="ORF">HUK83_07005</name>
</gene>
<comment type="caution">
    <text evidence="8">The sequence shown here is derived from an EMBL/GenBank/DDBJ whole genome shotgun (WGS) entry which is preliminary data.</text>
</comment>
<evidence type="ECO:0000256" key="7">
    <source>
        <dbReference type="RuleBase" id="RU364069"/>
    </source>
</evidence>
<dbReference type="GO" id="GO:0005829">
    <property type="term" value="C:cytosol"/>
    <property type="evidence" value="ECO:0007669"/>
    <property type="project" value="TreeGrafter"/>
</dbReference>
<feature type="site" description="Participates in a stacking interaction with the thymidine ring of dTDP-4-oxo-6-deoxyglucose" evidence="6">
    <location>
        <position position="138"/>
    </location>
</feature>
<keyword evidence="10" id="KW-1185">Reference proteome</keyword>
<dbReference type="CDD" id="cd00438">
    <property type="entry name" value="cupin_RmlC"/>
    <property type="match status" value="1"/>
</dbReference>
<reference evidence="9 11" key="1">
    <citation type="submission" date="2020-06" db="EMBL/GenBank/DDBJ databases">
        <title>Description of novel acetic acid bacteria.</title>
        <authorList>
            <person name="Sombolestani A."/>
        </authorList>
    </citation>
    <scope>NUCLEOTIDE SEQUENCE [LARGE SCALE GENOMIC DNA]</scope>
    <source>
        <strain evidence="9 11">LMG 26838</strain>
    </source>
</reference>
<reference evidence="8 10" key="2">
    <citation type="submission" date="2020-08" db="EMBL/GenBank/DDBJ databases">
        <title>Genomic Encyclopedia of Type Strains, Phase III (KMG-III): the genomes of soil and plant-associated and newly described type strains.</title>
        <authorList>
            <person name="Whitman W."/>
        </authorList>
    </citation>
    <scope>NUCLEOTIDE SEQUENCE [LARGE SCALE GENOMIC DNA]</scope>
    <source>
        <strain evidence="8 10">CECT 8088</strain>
    </source>
</reference>
<evidence type="ECO:0000256" key="1">
    <source>
        <dbReference type="ARBA" id="ARBA00001298"/>
    </source>
</evidence>